<dbReference type="AlphaFoldDB" id="A0A1G1YCD4"/>
<organism evidence="2 3">
    <name type="scientific">Candidatus Buchananbacteria bacterium RIFCSPHIGHO2_02_FULL_56_16</name>
    <dbReference type="NCBI Taxonomy" id="1797542"/>
    <lineage>
        <taxon>Bacteria</taxon>
        <taxon>Candidatus Buchananiibacteriota</taxon>
    </lineage>
</organism>
<accession>A0A1G1YCD4</accession>
<dbReference type="STRING" id="1797542.A3J59_00100"/>
<keyword evidence="1" id="KW-0472">Membrane</keyword>
<reference evidence="2 3" key="1">
    <citation type="journal article" date="2016" name="Nat. Commun.">
        <title>Thousands of microbial genomes shed light on interconnected biogeochemical processes in an aquifer system.</title>
        <authorList>
            <person name="Anantharaman K."/>
            <person name="Brown C.T."/>
            <person name="Hug L.A."/>
            <person name="Sharon I."/>
            <person name="Castelle C.J."/>
            <person name="Probst A.J."/>
            <person name="Thomas B.C."/>
            <person name="Singh A."/>
            <person name="Wilkins M.J."/>
            <person name="Karaoz U."/>
            <person name="Brodie E.L."/>
            <person name="Williams K.H."/>
            <person name="Hubbard S.S."/>
            <person name="Banfield J.F."/>
        </authorList>
    </citation>
    <scope>NUCLEOTIDE SEQUENCE [LARGE SCALE GENOMIC DNA]</scope>
</reference>
<sequence>MTTGIKKILRYLPGLGLIVVVIALIIWQQFKAPPVHFRNTPVACIDGHENLSQHFHATVMITIDGVAEIIPANVGIIPGCMAEVHTHDTTGELHIESSQPGKTFRLGDFFAVWGTSIDRPGYALEMLVNGAPHTNGSDFVLRDDQRIELRYSKK</sequence>
<evidence type="ECO:0000256" key="1">
    <source>
        <dbReference type="SAM" id="Phobius"/>
    </source>
</evidence>
<gene>
    <name evidence="2" type="ORF">A3J59_00100</name>
</gene>
<dbReference type="EMBL" id="MHIL01000037">
    <property type="protein sequence ID" value="OGY50003.1"/>
    <property type="molecule type" value="Genomic_DNA"/>
</dbReference>
<name>A0A1G1YCD4_9BACT</name>
<evidence type="ECO:0000313" key="2">
    <source>
        <dbReference type="EMBL" id="OGY50003.1"/>
    </source>
</evidence>
<feature type="transmembrane region" description="Helical" evidence="1">
    <location>
        <begin position="12"/>
        <end position="30"/>
    </location>
</feature>
<proteinExistence type="predicted"/>
<keyword evidence="1" id="KW-1133">Transmembrane helix</keyword>
<comment type="caution">
    <text evidence="2">The sequence shown here is derived from an EMBL/GenBank/DDBJ whole genome shotgun (WGS) entry which is preliminary data.</text>
</comment>
<protein>
    <submittedName>
        <fullName evidence="2">Uncharacterized protein</fullName>
    </submittedName>
</protein>
<keyword evidence="1" id="KW-0812">Transmembrane</keyword>
<evidence type="ECO:0000313" key="3">
    <source>
        <dbReference type="Proteomes" id="UP000177310"/>
    </source>
</evidence>
<dbReference type="Proteomes" id="UP000177310">
    <property type="component" value="Unassembled WGS sequence"/>
</dbReference>